<feature type="compositionally biased region" description="Low complexity" evidence="1">
    <location>
        <begin position="435"/>
        <end position="446"/>
    </location>
</feature>
<evidence type="ECO:0000256" key="1">
    <source>
        <dbReference type="SAM" id="MobiDB-lite"/>
    </source>
</evidence>
<feature type="compositionally biased region" description="Basic and acidic residues" evidence="1">
    <location>
        <begin position="402"/>
        <end position="411"/>
    </location>
</feature>
<reference evidence="3 4" key="1">
    <citation type="submission" date="2024-08" db="EMBL/GenBank/DDBJ databases">
        <title>Genome mining of Saccharopolyspora cebuensis PGLac3 from Nigerian medicinal plant.</title>
        <authorList>
            <person name="Ezeobiora C.E."/>
            <person name="Igbokwe N.H."/>
            <person name="Amin D.H."/>
            <person name="Mendie U.E."/>
        </authorList>
    </citation>
    <scope>NUCLEOTIDE SEQUENCE [LARGE SCALE GENOMIC DNA]</scope>
    <source>
        <strain evidence="3 4">PGLac3</strain>
    </source>
</reference>
<keyword evidence="2" id="KW-0472">Membrane</keyword>
<feature type="compositionally biased region" description="Gly residues" evidence="1">
    <location>
        <begin position="417"/>
        <end position="434"/>
    </location>
</feature>
<feature type="transmembrane region" description="Helical" evidence="2">
    <location>
        <begin position="246"/>
        <end position="271"/>
    </location>
</feature>
<dbReference type="RefSeq" id="WP_369775403.1">
    <property type="nucleotide sequence ID" value="NZ_JBGEHV010000054.1"/>
</dbReference>
<evidence type="ECO:0000313" key="4">
    <source>
        <dbReference type="Proteomes" id="UP001564626"/>
    </source>
</evidence>
<evidence type="ECO:0000256" key="2">
    <source>
        <dbReference type="SAM" id="Phobius"/>
    </source>
</evidence>
<protein>
    <recommendedName>
        <fullName evidence="5">TrbL/VirB6 plasmid conjugal transfer protein</fullName>
    </recommendedName>
</protein>
<feature type="transmembrane region" description="Helical" evidence="2">
    <location>
        <begin position="61"/>
        <end position="81"/>
    </location>
</feature>
<dbReference type="Proteomes" id="UP001564626">
    <property type="component" value="Unassembled WGS sequence"/>
</dbReference>
<gene>
    <name evidence="3" type="ORF">AB8O55_23295</name>
</gene>
<comment type="caution">
    <text evidence="3">The sequence shown here is derived from an EMBL/GenBank/DDBJ whole genome shotgun (WGS) entry which is preliminary data.</text>
</comment>
<feature type="region of interest" description="Disordered" evidence="1">
    <location>
        <begin position="336"/>
        <end position="446"/>
    </location>
</feature>
<dbReference type="EMBL" id="JBGEHV010000054">
    <property type="protein sequence ID" value="MEY8042345.1"/>
    <property type="molecule type" value="Genomic_DNA"/>
</dbReference>
<evidence type="ECO:0000313" key="3">
    <source>
        <dbReference type="EMBL" id="MEY8042345.1"/>
    </source>
</evidence>
<feature type="transmembrane region" description="Helical" evidence="2">
    <location>
        <begin position="158"/>
        <end position="178"/>
    </location>
</feature>
<organism evidence="3 4">
    <name type="scientific">Saccharopolyspora cebuensis</name>
    <dbReference type="NCBI Taxonomy" id="418759"/>
    <lineage>
        <taxon>Bacteria</taxon>
        <taxon>Bacillati</taxon>
        <taxon>Actinomycetota</taxon>
        <taxon>Actinomycetes</taxon>
        <taxon>Pseudonocardiales</taxon>
        <taxon>Pseudonocardiaceae</taxon>
        <taxon>Saccharopolyspora</taxon>
    </lineage>
</organism>
<evidence type="ECO:0008006" key="5">
    <source>
        <dbReference type="Google" id="ProtNLM"/>
    </source>
</evidence>
<feature type="transmembrane region" description="Helical" evidence="2">
    <location>
        <begin position="102"/>
        <end position="122"/>
    </location>
</feature>
<feature type="compositionally biased region" description="Acidic residues" evidence="1">
    <location>
        <begin position="360"/>
        <end position="370"/>
    </location>
</feature>
<keyword evidence="2" id="KW-1133">Transmembrane helix</keyword>
<feature type="transmembrane region" description="Helical" evidence="2">
    <location>
        <begin position="216"/>
        <end position="239"/>
    </location>
</feature>
<sequence length="446" mass="45122">MWPFDDIGSAIGGKLKELVASAFEAAMQALWDGSLWILRTAFQLADEFSVFTVDTREGPIAVLWPMMLWISGVLALGLFFWQLTMTSLRGGRGFLRLVGGPVQYGIALAITVGMVGGFLAAADGLTHGILEYGLQSRNFQDALQHTTFADGAVDGVKAVVLGICAFVGVIPAGIGYVLEMLFREAAIYVLVATIPITAAGLLANVTKAWFWKAVRWILACIAMKPVLALTLVLGVAIAGGSQGLSGLLAGIGVLVLSLLMPFVLFRLFAFVDPNSDAGASFRDALSSAGVDSYGAGNPAMQAATAAMGGGSGGGDGAQESANTGRFDEAMADYSDDEMDTYGVGNGTGGATQASTAGSSEDGDLGEEDGDSSPPAANQGQVTASDGIGPQGTGDEDPPPPEPPDHGGHGPDDDGNSPRGGGGGGPKNTGGGGGAASSEAAEAAVIV</sequence>
<proteinExistence type="predicted"/>
<accession>A0ABV4CMN1</accession>
<feature type="transmembrane region" description="Helical" evidence="2">
    <location>
        <begin position="185"/>
        <end position="210"/>
    </location>
</feature>
<keyword evidence="2" id="KW-0812">Transmembrane</keyword>
<name>A0ABV4CMN1_9PSEU</name>
<feature type="compositionally biased region" description="Low complexity" evidence="1">
    <location>
        <begin position="350"/>
        <end position="359"/>
    </location>
</feature>
<feature type="compositionally biased region" description="Polar residues" evidence="1">
    <location>
        <begin position="374"/>
        <end position="383"/>
    </location>
</feature>
<keyword evidence="4" id="KW-1185">Reference proteome</keyword>